<organism evidence="1 2">
    <name type="scientific">Taxus chinensis</name>
    <name type="common">Chinese yew</name>
    <name type="synonym">Taxus wallichiana var. chinensis</name>
    <dbReference type="NCBI Taxonomy" id="29808"/>
    <lineage>
        <taxon>Eukaryota</taxon>
        <taxon>Viridiplantae</taxon>
        <taxon>Streptophyta</taxon>
        <taxon>Embryophyta</taxon>
        <taxon>Tracheophyta</taxon>
        <taxon>Spermatophyta</taxon>
        <taxon>Pinopsida</taxon>
        <taxon>Pinidae</taxon>
        <taxon>Conifers II</taxon>
        <taxon>Cupressales</taxon>
        <taxon>Taxaceae</taxon>
        <taxon>Taxus</taxon>
    </lineage>
</organism>
<comment type="caution">
    <text evidence="1">The sequence shown here is derived from an EMBL/GenBank/DDBJ whole genome shotgun (WGS) entry which is preliminary data.</text>
</comment>
<dbReference type="EMBL" id="JAHRHJ020000005">
    <property type="protein sequence ID" value="KAH9314234.1"/>
    <property type="molecule type" value="Genomic_DNA"/>
</dbReference>
<keyword evidence="2" id="KW-1185">Reference proteome</keyword>
<dbReference type="InterPro" id="IPR044974">
    <property type="entry name" value="Disease_R_plants"/>
</dbReference>
<accession>A0AA38G3L6</accession>
<dbReference type="PANTHER" id="PTHR11017:SF385">
    <property type="entry name" value="DISEASE RESISTANCE PROTEIN (TIR-NBS-LRR CLASS)-RELATED"/>
    <property type="match status" value="1"/>
</dbReference>
<name>A0AA38G3L6_TAXCH</name>
<proteinExistence type="predicted"/>
<dbReference type="AlphaFoldDB" id="A0AA38G3L6"/>
<dbReference type="GO" id="GO:0006952">
    <property type="term" value="P:defense response"/>
    <property type="evidence" value="ECO:0007669"/>
    <property type="project" value="InterPro"/>
</dbReference>
<feature type="non-terminal residue" evidence="1">
    <location>
        <position position="1"/>
    </location>
</feature>
<protein>
    <submittedName>
        <fullName evidence="1">Uncharacterized protein</fullName>
    </submittedName>
</protein>
<evidence type="ECO:0000313" key="2">
    <source>
        <dbReference type="Proteomes" id="UP000824469"/>
    </source>
</evidence>
<dbReference type="OMA" id="CAAHFIP"/>
<dbReference type="InterPro" id="IPR032675">
    <property type="entry name" value="LRR_dom_sf"/>
</dbReference>
<dbReference type="Proteomes" id="UP000824469">
    <property type="component" value="Unassembled WGS sequence"/>
</dbReference>
<gene>
    <name evidence="1" type="ORF">KI387_022861</name>
</gene>
<evidence type="ECO:0000313" key="1">
    <source>
        <dbReference type="EMBL" id="KAH9314234.1"/>
    </source>
</evidence>
<dbReference type="SUPFAM" id="SSF52058">
    <property type="entry name" value="L domain-like"/>
    <property type="match status" value="1"/>
</dbReference>
<reference evidence="1 2" key="1">
    <citation type="journal article" date="2021" name="Nat. Plants">
        <title>The Taxus genome provides insights into paclitaxel biosynthesis.</title>
        <authorList>
            <person name="Xiong X."/>
            <person name="Gou J."/>
            <person name="Liao Q."/>
            <person name="Li Y."/>
            <person name="Zhou Q."/>
            <person name="Bi G."/>
            <person name="Li C."/>
            <person name="Du R."/>
            <person name="Wang X."/>
            <person name="Sun T."/>
            <person name="Guo L."/>
            <person name="Liang H."/>
            <person name="Lu P."/>
            <person name="Wu Y."/>
            <person name="Zhang Z."/>
            <person name="Ro D.K."/>
            <person name="Shang Y."/>
            <person name="Huang S."/>
            <person name="Yan J."/>
        </authorList>
    </citation>
    <scope>NUCLEOTIDE SEQUENCE [LARGE SCALE GENOMIC DNA]</scope>
    <source>
        <strain evidence="1">Ta-2019</strain>
    </source>
</reference>
<dbReference type="Gene3D" id="3.80.10.10">
    <property type="entry name" value="Ribonuclease Inhibitor"/>
    <property type="match status" value="1"/>
</dbReference>
<dbReference type="PANTHER" id="PTHR11017">
    <property type="entry name" value="LEUCINE-RICH REPEAT-CONTAINING PROTEIN"/>
    <property type="match status" value="1"/>
</dbReference>
<sequence length="167" mass="19026">MCVIFPMNPKQPVALNAEMFQSLYNLRLLWLTNVVIEGNFPEACFLDLRWLRWRKCSSKSLPLGTNLESLVIMEVTDSQITHLWDERTEDYATIRPLKLKVLILSGCASLEDLPGTLMYTQLRILDLTNCNSLRSLPNSVKNFSSLVSLNMEASGISSLPDDLWRAF</sequence>